<dbReference type="PROSITE" id="PS01209">
    <property type="entry name" value="LDLRA_1"/>
    <property type="match status" value="1"/>
</dbReference>
<dbReference type="InterPro" id="IPR043504">
    <property type="entry name" value="Peptidase_S1_PA_chymotrypsin"/>
</dbReference>
<comment type="caution">
    <text evidence="6">Lacks conserved residue(s) required for the propagation of feature annotation.</text>
</comment>
<dbReference type="Gene3D" id="3.10.250.10">
    <property type="entry name" value="SRCR-like domain"/>
    <property type="match status" value="1"/>
</dbReference>
<dbReference type="PROSITE" id="PS00134">
    <property type="entry name" value="TRYPSIN_HIS"/>
    <property type="match status" value="1"/>
</dbReference>
<dbReference type="PROSITE" id="PS50287">
    <property type="entry name" value="SRCR_2"/>
    <property type="match status" value="1"/>
</dbReference>
<accession>A0AAD7SCZ8</accession>
<evidence type="ECO:0000256" key="7">
    <source>
        <dbReference type="SAM" id="Phobius"/>
    </source>
</evidence>
<dbReference type="GO" id="GO:0016020">
    <property type="term" value="C:membrane"/>
    <property type="evidence" value="ECO:0007669"/>
    <property type="project" value="InterPro"/>
</dbReference>
<reference evidence="10" key="1">
    <citation type="journal article" date="2023" name="Science">
        <title>Genome structures resolve the early diversification of teleost fishes.</title>
        <authorList>
            <person name="Parey E."/>
            <person name="Louis A."/>
            <person name="Montfort J."/>
            <person name="Bouchez O."/>
            <person name="Roques C."/>
            <person name="Iampietro C."/>
            <person name="Lluch J."/>
            <person name="Castinel A."/>
            <person name="Donnadieu C."/>
            <person name="Desvignes T."/>
            <person name="Floi Bucao C."/>
            <person name="Jouanno E."/>
            <person name="Wen M."/>
            <person name="Mejri S."/>
            <person name="Dirks R."/>
            <person name="Jansen H."/>
            <person name="Henkel C."/>
            <person name="Chen W.J."/>
            <person name="Zahm M."/>
            <person name="Cabau C."/>
            <person name="Klopp C."/>
            <person name="Thompson A.W."/>
            <person name="Robinson-Rechavi M."/>
            <person name="Braasch I."/>
            <person name="Lecointre G."/>
            <person name="Bobe J."/>
            <person name="Postlethwait J.H."/>
            <person name="Berthelot C."/>
            <person name="Roest Crollius H."/>
            <person name="Guiguen Y."/>
        </authorList>
    </citation>
    <scope>NUCLEOTIDE SEQUENCE</scope>
    <source>
        <strain evidence="10">NC1722</strain>
    </source>
</reference>
<dbReference type="Pfam" id="PF00089">
    <property type="entry name" value="Trypsin"/>
    <property type="match status" value="1"/>
</dbReference>
<proteinExistence type="predicted"/>
<dbReference type="PANTHER" id="PTHR24252">
    <property type="entry name" value="ACROSIN-RELATED"/>
    <property type="match status" value="1"/>
</dbReference>
<evidence type="ECO:0000256" key="2">
    <source>
        <dbReference type="ARBA" id="ARBA00022801"/>
    </source>
</evidence>
<keyword evidence="7" id="KW-0472">Membrane</keyword>
<keyword evidence="7" id="KW-1133">Transmembrane helix</keyword>
<evidence type="ECO:0000259" key="8">
    <source>
        <dbReference type="PROSITE" id="PS50240"/>
    </source>
</evidence>
<dbReference type="SUPFAM" id="SSF50494">
    <property type="entry name" value="Trypsin-like serine proteases"/>
    <property type="match status" value="1"/>
</dbReference>
<evidence type="ECO:0000256" key="5">
    <source>
        <dbReference type="PROSITE-ProRule" id="PRU00124"/>
    </source>
</evidence>
<feature type="disulfide bond" evidence="6">
    <location>
        <begin position="166"/>
        <end position="176"/>
    </location>
</feature>
<dbReference type="Proteomes" id="UP001221898">
    <property type="component" value="Unassembled WGS sequence"/>
</dbReference>
<dbReference type="Gene3D" id="4.10.400.10">
    <property type="entry name" value="Low-density Lipoprotein Receptor"/>
    <property type="match status" value="1"/>
</dbReference>
<dbReference type="SMART" id="SM00202">
    <property type="entry name" value="SR"/>
    <property type="match status" value="1"/>
</dbReference>
<dbReference type="InterPro" id="IPR001314">
    <property type="entry name" value="Peptidase_S1A"/>
</dbReference>
<dbReference type="InterPro" id="IPR036772">
    <property type="entry name" value="SRCR-like_dom_sf"/>
</dbReference>
<dbReference type="Gene3D" id="2.40.10.10">
    <property type="entry name" value="Trypsin-like serine proteases"/>
    <property type="match status" value="1"/>
</dbReference>
<dbReference type="CDD" id="cd00190">
    <property type="entry name" value="Tryp_SPc"/>
    <property type="match status" value="1"/>
</dbReference>
<dbReference type="InterPro" id="IPR001190">
    <property type="entry name" value="SRCR"/>
</dbReference>
<gene>
    <name evidence="10" type="ORF">AAFF_G00397050</name>
</gene>
<name>A0AAD7SCZ8_9TELE</name>
<dbReference type="InterPro" id="IPR036055">
    <property type="entry name" value="LDL_receptor-like_sf"/>
</dbReference>
<sequence>MSVPEDTEPAADSKWVKKCACFVTVLGSVLLLLVVAGVLLWYFLSSRWCASGITCGDGGQCISASMWCDGVMHCAAGEDEAQCFRLYGSRSQLQAYSRQRGGWKPVCAEGWNNNFGMLACEQLGYDRETYVASGEMTSFSDDYMQLDFGSDPNTPLQQNLISSESCYANRVVMLRCIECGVRDIPPRSRIVGGEIASEGAWPWQVSLWVGGEHQCGGSIITPDWIVTAAHCLLLYNLPGDWTVYAGYLDQYEMLKNKGSSVSRLLSYTYDSSTNNNDVALMKLSQPLNMSDTVKPVCLPNVGQDLCRPQGMLDFRLGCHS</sequence>
<feature type="transmembrane region" description="Helical" evidence="7">
    <location>
        <begin position="20"/>
        <end position="44"/>
    </location>
</feature>
<organism evidence="10 11">
    <name type="scientific">Aldrovandia affinis</name>
    <dbReference type="NCBI Taxonomy" id="143900"/>
    <lineage>
        <taxon>Eukaryota</taxon>
        <taxon>Metazoa</taxon>
        <taxon>Chordata</taxon>
        <taxon>Craniata</taxon>
        <taxon>Vertebrata</taxon>
        <taxon>Euteleostomi</taxon>
        <taxon>Actinopterygii</taxon>
        <taxon>Neopterygii</taxon>
        <taxon>Teleostei</taxon>
        <taxon>Notacanthiformes</taxon>
        <taxon>Halosauridae</taxon>
        <taxon>Aldrovandia</taxon>
    </lineage>
</organism>
<feature type="domain" description="SRCR" evidence="9">
    <location>
        <begin position="84"/>
        <end position="176"/>
    </location>
</feature>
<keyword evidence="1" id="KW-0645">Protease</keyword>
<feature type="domain" description="Peptidase S1" evidence="8">
    <location>
        <begin position="190"/>
        <end position="320"/>
    </location>
</feature>
<dbReference type="PANTHER" id="PTHR24252:SF30">
    <property type="entry name" value="TRANSMEMBRANE SERINE PROTEASE 2"/>
    <property type="match status" value="1"/>
</dbReference>
<dbReference type="InterPro" id="IPR001254">
    <property type="entry name" value="Trypsin_dom"/>
</dbReference>
<evidence type="ECO:0000313" key="10">
    <source>
        <dbReference type="EMBL" id="KAJ8400322.1"/>
    </source>
</evidence>
<dbReference type="PROSITE" id="PS50068">
    <property type="entry name" value="LDLRA_2"/>
    <property type="match status" value="1"/>
</dbReference>
<evidence type="ECO:0000256" key="6">
    <source>
        <dbReference type="PROSITE-ProRule" id="PRU00196"/>
    </source>
</evidence>
<keyword evidence="3" id="KW-0720">Serine protease</keyword>
<evidence type="ECO:0000256" key="1">
    <source>
        <dbReference type="ARBA" id="ARBA00022670"/>
    </source>
</evidence>
<keyword evidence="7" id="KW-0812">Transmembrane</keyword>
<keyword evidence="2" id="KW-0378">Hydrolase</keyword>
<evidence type="ECO:0000313" key="11">
    <source>
        <dbReference type="Proteomes" id="UP001221898"/>
    </source>
</evidence>
<dbReference type="GO" id="GO:0006508">
    <property type="term" value="P:proteolysis"/>
    <property type="evidence" value="ECO:0007669"/>
    <property type="project" value="UniProtKB-KW"/>
</dbReference>
<dbReference type="SMART" id="SM00192">
    <property type="entry name" value="LDLa"/>
    <property type="match status" value="1"/>
</dbReference>
<dbReference type="CDD" id="cd00112">
    <property type="entry name" value="LDLa"/>
    <property type="match status" value="1"/>
</dbReference>
<dbReference type="FunFam" id="2.40.10.10:FF:000068">
    <property type="entry name" value="transmembrane protease serine 2"/>
    <property type="match status" value="1"/>
</dbReference>
<dbReference type="Pfam" id="PF15494">
    <property type="entry name" value="SRCR_2"/>
    <property type="match status" value="1"/>
</dbReference>
<dbReference type="PROSITE" id="PS50240">
    <property type="entry name" value="TRYPSIN_DOM"/>
    <property type="match status" value="1"/>
</dbReference>
<dbReference type="EMBL" id="JAINUG010000077">
    <property type="protein sequence ID" value="KAJ8400322.1"/>
    <property type="molecule type" value="Genomic_DNA"/>
</dbReference>
<dbReference type="SUPFAM" id="SSF56487">
    <property type="entry name" value="SRCR-like"/>
    <property type="match status" value="1"/>
</dbReference>
<keyword evidence="11" id="KW-1185">Reference proteome</keyword>
<dbReference type="GO" id="GO:0004252">
    <property type="term" value="F:serine-type endopeptidase activity"/>
    <property type="evidence" value="ECO:0007669"/>
    <property type="project" value="InterPro"/>
</dbReference>
<feature type="disulfide bond" evidence="5">
    <location>
        <begin position="68"/>
        <end position="83"/>
    </location>
</feature>
<dbReference type="InterPro" id="IPR009003">
    <property type="entry name" value="Peptidase_S1_PA"/>
</dbReference>
<comment type="caution">
    <text evidence="10">The sequence shown here is derived from an EMBL/GenBank/DDBJ whole genome shotgun (WGS) entry which is preliminary data.</text>
</comment>
<dbReference type="AlphaFoldDB" id="A0AAD7SCZ8"/>
<keyword evidence="4 6" id="KW-1015">Disulfide bond</keyword>
<evidence type="ECO:0000256" key="4">
    <source>
        <dbReference type="ARBA" id="ARBA00023157"/>
    </source>
</evidence>
<dbReference type="InterPro" id="IPR023415">
    <property type="entry name" value="LDLR_class-A_CS"/>
</dbReference>
<dbReference type="InterPro" id="IPR002172">
    <property type="entry name" value="LDrepeatLR_classA_rpt"/>
</dbReference>
<dbReference type="PRINTS" id="PR00722">
    <property type="entry name" value="CHYMOTRYPSIN"/>
</dbReference>
<feature type="disulfide bond" evidence="5">
    <location>
        <begin position="49"/>
        <end position="61"/>
    </location>
</feature>
<dbReference type="SMART" id="SM00020">
    <property type="entry name" value="Tryp_SPc"/>
    <property type="match status" value="1"/>
</dbReference>
<evidence type="ECO:0000259" key="9">
    <source>
        <dbReference type="PROSITE" id="PS50287"/>
    </source>
</evidence>
<evidence type="ECO:0000256" key="3">
    <source>
        <dbReference type="ARBA" id="ARBA00022825"/>
    </source>
</evidence>
<protein>
    <submittedName>
        <fullName evidence="10">Uncharacterized protein</fullName>
    </submittedName>
</protein>
<dbReference type="SUPFAM" id="SSF57424">
    <property type="entry name" value="LDL receptor-like module"/>
    <property type="match status" value="1"/>
</dbReference>
<dbReference type="InterPro" id="IPR018114">
    <property type="entry name" value="TRYPSIN_HIS"/>
</dbReference>